<reference evidence="1" key="1">
    <citation type="journal article" date="2023" name="G3 (Bethesda)">
        <title>A reference genome for the long-term kleptoplast-retaining sea slug Elysia crispata morphotype clarki.</title>
        <authorList>
            <person name="Eastman K.E."/>
            <person name="Pendleton A.L."/>
            <person name="Shaikh M.A."/>
            <person name="Suttiyut T."/>
            <person name="Ogas R."/>
            <person name="Tomko P."/>
            <person name="Gavelis G."/>
            <person name="Widhalm J.R."/>
            <person name="Wisecaver J.H."/>
        </authorList>
    </citation>
    <scope>NUCLEOTIDE SEQUENCE</scope>
    <source>
        <strain evidence="1">ECLA1</strain>
    </source>
</reference>
<accession>A0AAE0YVW8</accession>
<dbReference type="Proteomes" id="UP001283361">
    <property type="component" value="Unassembled WGS sequence"/>
</dbReference>
<dbReference type="AlphaFoldDB" id="A0AAE0YVW8"/>
<evidence type="ECO:0000313" key="2">
    <source>
        <dbReference type="Proteomes" id="UP001283361"/>
    </source>
</evidence>
<sequence>MHQEAQIIIIEGITAAFTKKSPSSRREILLVFPCLLDALDGSLRASNGNQPRQIHLAEMDYNCVGKENSPSVDYPCVKMC</sequence>
<name>A0AAE0YVW8_9GAST</name>
<gene>
    <name evidence="1" type="ORF">RRG08_047418</name>
</gene>
<comment type="caution">
    <text evidence="1">The sequence shown here is derived from an EMBL/GenBank/DDBJ whole genome shotgun (WGS) entry which is preliminary data.</text>
</comment>
<protein>
    <submittedName>
        <fullName evidence="1">Uncharacterized protein</fullName>
    </submittedName>
</protein>
<dbReference type="EMBL" id="JAWDGP010005399">
    <property type="protein sequence ID" value="KAK3757227.1"/>
    <property type="molecule type" value="Genomic_DNA"/>
</dbReference>
<evidence type="ECO:0000313" key="1">
    <source>
        <dbReference type="EMBL" id="KAK3757227.1"/>
    </source>
</evidence>
<keyword evidence="2" id="KW-1185">Reference proteome</keyword>
<proteinExistence type="predicted"/>
<organism evidence="1 2">
    <name type="scientific">Elysia crispata</name>
    <name type="common">lettuce slug</name>
    <dbReference type="NCBI Taxonomy" id="231223"/>
    <lineage>
        <taxon>Eukaryota</taxon>
        <taxon>Metazoa</taxon>
        <taxon>Spiralia</taxon>
        <taxon>Lophotrochozoa</taxon>
        <taxon>Mollusca</taxon>
        <taxon>Gastropoda</taxon>
        <taxon>Heterobranchia</taxon>
        <taxon>Euthyneura</taxon>
        <taxon>Panpulmonata</taxon>
        <taxon>Sacoglossa</taxon>
        <taxon>Placobranchoidea</taxon>
        <taxon>Plakobranchidae</taxon>
        <taxon>Elysia</taxon>
    </lineage>
</organism>